<comment type="caution">
    <text evidence="1">The sequence shown here is derived from an EMBL/GenBank/DDBJ whole genome shotgun (WGS) entry which is preliminary data.</text>
</comment>
<accession>A0A5M3ML71</accession>
<proteinExistence type="predicted"/>
<name>A0A5M3ML71_CONPW</name>
<dbReference type="RefSeq" id="XP_007770156.1">
    <property type="nucleotide sequence ID" value="XM_007771966.1"/>
</dbReference>
<dbReference type="Proteomes" id="UP000053558">
    <property type="component" value="Unassembled WGS sequence"/>
</dbReference>
<dbReference type="KEGG" id="cput:CONPUDRAFT_155211"/>
<dbReference type="AlphaFoldDB" id="A0A5M3ML71"/>
<organism evidence="1 2">
    <name type="scientific">Coniophora puteana (strain RWD-64-598)</name>
    <name type="common">Brown rot fungus</name>
    <dbReference type="NCBI Taxonomy" id="741705"/>
    <lineage>
        <taxon>Eukaryota</taxon>
        <taxon>Fungi</taxon>
        <taxon>Dikarya</taxon>
        <taxon>Basidiomycota</taxon>
        <taxon>Agaricomycotina</taxon>
        <taxon>Agaricomycetes</taxon>
        <taxon>Agaricomycetidae</taxon>
        <taxon>Boletales</taxon>
        <taxon>Coniophorineae</taxon>
        <taxon>Coniophoraceae</taxon>
        <taxon>Coniophora</taxon>
    </lineage>
</organism>
<evidence type="ECO:0000313" key="2">
    <source>
        <dbReference type="Proteomes" id="UP000053558"/>
    </source>
</evidence>
<evidence type="ECO:0000313" key="1">
    <source>
        <dbReference type="EMBL" id="EIW79816.1"/>
    </source>
</evidence>
<reference evidence="2" key="1">
    <citation type="journal article" date="2012" name="Science">
        <title>The Paleozoic origin of enzymatic lignin decomposition reconstructed from 31 fungal genomes.</title>
        <authorList>
            <person name="Floudas D."/>
            <person name="Binder M."/>
            <person name="Riley R."/>
            <person name="Barry K."/>
            <person name="Blanchette R.A."/>
            <person name="Henrissat B."/>
            <person name="Martinez A.T."/>
            <person name="Otillar R."/>
            <person name="Spatafora J.W."/>
            <person name="Yadav J.S."/>
            <person name="Aerts A."/>
            <person name="Benoit I."/>
            <person name="Boyd A."/>
            <person name="Carlson A."/>
            <person name="Copeland A."/>
            <person name="Coutinho P.M."/>
            <person name="de Vries R.P."/>
            <person name="Ferreira P."/>
            <person name="Findley K."/>
            <person name="Foster B."/>
            <person name="Gaskell J."/>
            <person name="Glotzer D."/>
            <person name="Gorecki P."/>
            <person name="Heitman J."/>
            <person name="Hesse C."/>
            <person name="Hori C."/>
            <person name="Igarashi K."/>
            <person name="Jurgens J.A."/>
            <person name="Kallen N."/>
            <person name="Kersten P."/>
            <person name="Kohler A."/>
            <person name="Kuees U."/>
            <person name="Kumar T.K.A."/>
            <person name="Kuo A."/>
            <person name="LaButti K."/>
            <person name="Larrondo L.F."/>
            <person name="Lindquist E."/>
            <person name="Ling A."/>
            <person name="Lombard V."/>
            <person name="Lucas S."/>
            <person name="Lundell T."/>
            <person name="Martin R."/>
            <person name="McLaughlin D.J."/>
            <person name="Morgenstern I."/>
            <person name="Morin E."/>
            <person name="Murat C."/>
            <person name="Nagy L.G."/>
            <person name="Nolan M."/>
            <person name="Ohm R.A."/>
            <person name="Patyshakuliyeva A."/>
            <person name="Rokas A."/>
            <person name="Ruiz-Duenas F.J."/>
            <person name="Sabat G."/>
            <person name="Salamov A."/>
            <person name="Samejima M."/>
            <person name="Schmutz J."/>
            <person name="Slot J.C."/>
            <person name="St John F."/>
            <person name="Stenlid J."/>
            <person name="Sun H."/>
            <person name="Sun S."/>
            <person name="Syed K."/>
            <person name="Tsang A."/>
            <person name="Wiebenga A."/>
            <person name="Young D."/>
            <person name="Pisabarro A."/>
            <person name="Eastwood D.C."/>
            <person name="Martin F."/>
            <person name="Cullen D."/>
            <person name="Grigoriev I.V."/>
            <person name="Hibbett D.S."/>
        </authorList>
    </citation>
    <scope>NUCLEOTIDE SEQUENCE [LARGE SCALE GENOMIC DNA]</scope>
    <source>
        <strain evidence="2">RWD-64-598 SS2</strain>
    </source>
</reference>
<protein>
    <submittedName>
        <fullName evidence="1">Uncharacterized protein</fullName>
    </submittedName>
</protein>
<gene>
    <name evidence="1" type="ORF">CONPUDRAFT_155211</name>
</gene>
<dbReference type="GeneID" id="19203390"/>
<dbReference type="EMBL" id="JH711580">
    <property type="protein sequence ID" value="EIW79816.1"/>
    <property type="molecule type" value="Genomic_DNA"/>
</dbReference>
<keyword evidence="2" id="KW-1185">Reference proteome</keyword>
<sequence>MLPRLGTLTLGCAKAASTQALSWRDLYADEVNGKKVVTVRLEIMGRTPTQKPTKQERQRAATERWLARENVKKEQNRKARERMRRNRAIKKARSEELLPTEDRADVPYSPVLKYTRAERPSPVDPGTITSFNDAVLAFQVWTYDWGPAETWVEKYHSLLSKAIEETENPAFADMSEDFLSHVSEGWDLMEALRNLIINGEDGLDEHVFDTIAELVTELRFFERMDEEKCRNDARELRWERDYVSSSLYN</sequence>